<dbReference type="AlphaFoldDB" id="A0A3A9YVF3"/>
<evidence type="ECO:0000256" key="1">
    <source>
        <dbReference type="SAM" id="MobiDB-lite"/>
    </source>
</evidence>
<reference evidence="3 4" key="1">
    <citation type="journal article" date="2014" name="Int. J. Syst. Evol. Microbiol.">
        <title>Streptomyces hoynatensis sp. nov., isolated from deep marine sediment.</title>
        <authorList>
            <person name="Veyisoglu A."/>
            <person name="Sahin N."/>
        </authorList>
    </citation>
    <scope>NUCLEOTIDE SEQUENCE [LARGE SCALE GENOMIC DNA]</scope>
    <source>
        <strain evidence="3 4">KCTC 29097</strain>
    </source>
</reference>
<dbReference type="RefSeq" id="WP_120682252.1">
    <property type="nucleotide sequence ID" value="NZ_RBAL01000013.1"/>
</dbReference>
<feature type="transmembrane region" description="Helical" evidence="2">
    <location>
        <begin position="42"/>
        <end position="60"/>
    </location>
</feature>
<dbReference type="EMBL" id="RBAL01000013">
    <property type="protein sequence ID" value="RKN39554.1"/>
    <property type="molecule type" value="Genomic_DNA"/>
</dbReference>
<feature type="transmembrane region" description="Helical" evidence="2">
    <location>
        <begin position="215"/>
        <end position="233"/>
    </location>
</feature>
<proteinExistence type="predicted"/>
<evidence type="ECO:0000313" key="4">
    <source>
        <dbReference type="Proteomes" id="UP000272474"/>
    </source>
</evidence>
<feature type="transmembrane region" description="Helical" evidence="2">
    <location>
        <begin position="522"/>
        <end position="545"/>
    </location>
</feature>
<feature type="transmembrane region" description="Helical" evidence="2">
    <location>
        <begin position="185"/>
        <end position="208"/>
    </location>
</feature>
<keyword evidence="4" id="KW-1185">Reference proteome</keyword>
<gene>
    <name evidence="3" type="ORF">D7294_21495</name>
</gene>
<keyword evidence="2" id="KW-0472">Membrane</keyword>
<feature type="transmembrane region" description="Helical" evidence="2">
    <location>
        <begin position="147"/>
        <end position="173"/>
    </location>
</feature>
<dbReference type="Proteomes" id="UP000272474">
    <property type="component" value="Unassembled WGS sequence"/>
</dbReference>
<feature type="transmembrane region" description="Helical" evidence="2">
    <location>
        <begin position="455"/>
        <end position="475"/>
    </location>
</feature>
<evidence type="ECO:0000256" key="2">
    <source>
        <dbReference type="SAM" id="Phobius"/>
    </source>
</evidence>
<feature type="transmembrane region" description="Helical" evidence="2">
    <location>
        <begin position="317"/>
        <end position="336"/>
    </location>
</feature>
<feature type="transmembrane region" description="Helical" evidence="2">
    <location>
        <begin position="365"/>
        <end position="386"/>
    </location>
</feature>
<name>A0A3A9YVF3_9ACTN</name>
<protein>
    <submittedName>
        <fullName evidence="3">ABC transporter permease</fullName>
    </submittedName>
</protein>
<evidence type="ECO:0000313" key="3">
    <source>
        <dbReference type="EMBL" id="RKN39554.1"/>
    </source>
</evidence>
<dbReference type="OrthoDB" id="2014935at2"/>
<feature type="transmembrane region" description="Helical" evidence="2">
    <location>
        <begin position="106"/>
        <end position="126"/>
    </location>
</feature>
<feature type="transmembrane region" description="Helical" evidence="2">
    <location>
        <begin position="263"/>
        <end position="282"/>
    </location>
</feature>
<sequence>MSIATARRPAPPAGPAATGRGHPLAGTGTLLRFSLRRDRVRLPVWIAALYLTTVSTVSGFSGQYGTAEDRAELADTLSGPAGLAMSGPEHYLDGGYDYGAMTGHQLIGFMGVAVGLMSVLTVVRHSRTEEETGRAELLRASVVGRHAHLAAALAVAALANLALGLLLAGTLAGLGMAGVTGAGSLLYGATSLGIGLSFAAIAAVTVQITPFSRGASGLALTAVGTAYALRAVGDVGPDALSWLSPIGWAQRCYVYVDDRWWPLGLHLLLVLGCCAAALALSARRDVGAGLRPPRPGRPAASTALSRPAGFAFRLQRGVLAGFAAGALLFSLMYGSILGEAEDLLQDNEELRRLVEELGGDLVESFASVAMSVLAILVACHVVMATLRPRAEESAGRAEPVLATGLSRTRWLGSHLAVALAGGTALMLLAGFGFGASGAASADDGALLWKLPLSSLAYAPALWVTAGVAVALYGWFPRATAAAWVVPAYAFFTVYLGELIALPDWLSDLSPVGHVPQVPAADLAWTPLLVMTALAAALIWLGLAGFRRRDLESK</sequence>
<organism evidence="3 4">
    <name type="scientific">Streptomyces hoynatensis</name>
    <dbReference type="NCBI Taxonomy" id="1141874"/>
    <lineage>
        <taxon>Bacteria</taxon>
        <taxon>Bacillati</taxon>
        <taxon>Actinomycetota</taxon>
        <taxon>Actinomycetes</taxon>
        <taxon>Kitasatosporales</taxon>
        <taxon>Streptomycetaceae</taxon>
        <taxon>Streptomyces</taxon>
    </lineage>
</organism>
<feature type="transmembrane region" description="Helical" evidence="2">
    <location>
        <begin position="415"/>
        <end position="435"/>
    </location>
</feature>
<feature type="region of interest" description="Disordered" evidence="1">
    <location>
        <begin position="1"/>
        <end position="23"/>
    </location>
</feature>
<feature type="transmembrane region" description="Helical" evidence="2">
    <location>
        <begin position="482"/>
        <end position="502"/>
    </location>
</feature>
<accession>A0A3A9YVF3</accession>
<comment type="caution">
    <text evidence="3">The sequence shown here is derived from an EMBL/GenBank/DDBJ whole genome shotgun (WGS) entry which is preliminary data.</text>
</comment>
<keyword evidence="2" id="KW-1133">Transmembrane helix</keyword>
<keyword evidence="2" id="KW-0812">Transmembrane</keyword>